<feature type="signal peptide" evidence="2">
    <location>
        <begin position="1"/>
        <end position="27"/>
    </location>
</feature>
<evidence type="ECO:0000256" key="1">
    <source>
        <dbReference type="ARBA" id="ARBA00022737"/>
    </source>
</evidence>
<dbReference type="InterPro" id="IPR050708">
    <property type="entry name" value="T6SS_VgrG/RHS"/>
</dbReference>
<dbReference type="Proteomes" id="UP001251948">
    <property type="component" value="Unassembled WGS sequence"/>
</dbReference>
<organism evidence="4 5">
    <name type="scientific">Stenotrophomonas maltophilia</name>
    <name type="common">Pseudomonas maltophilia</name>
    <name type="synonym">Xanthomonas maltophilia</name>
    <dbReference type="NCBI Taxonomy" id="40324"/>
    <lineage>
        <taxon>Bacteria</taxon>
        <taxon>Pseudomonadati</taxon>
        <taxon>Pseudomonadota</taxon>
        <taxon>Gammaproteobacteria</taxon>
        <taxon>Lysobacterales</taxon>
        <taxon>Lysobacteraceae</taxon>
        <taxon>Stenotrophomonas</taxon>
        <taxon>Stenotrophomonas maltophilia group</taxon>
    </lineage>
</organism>
<sequence>MNGLSLLLNRAVLALVVLVACSAPAVAQEVVEYIHTDALGSPVAITDANGQVIERTVYEPYGAVVNRPLTDGPGYTGHVTDSETGLSYMQQRYYDPEGGSFLSVDPVSSLDGGGARYGYARSNPYRFVDPDGRCAAKLGTKICMNDTRLKAELTNLEKVSKALPHSSPEGAARYFSDKAIPLQEASGREVFANMEERNPRDFRVMDWGAGSSSGSASIVPYSGAYKLRAMLHTHPENNLHSGNGAYAASGKFNYVGMTDDHDIARSFGKRVDSYVARPDGRIVWFNQKAWRAAGEASGAERVYAGHFEKIL</sequence>
<dbReference type="NCBIfam" id="TIGR03696">
    <property type="entry name" value="Rhs_assc_core"/>
    <property type="match status" value="1"/>
</dbReference>
<dbReference type="PANTHER" id="PTHR32305:SF15">
    <property type="entry name" value="PROTEIN RHSA-RELATED"/>
    <property type="match status" value="1"/>
</dbReference>
<protein>
    <submittedName>
        <fullName evidence="4">RHS repeat-associated core domain-containing protein</fullName>
    </submittedName>
</protein>
<proteinExistence type="predicted"/>
<gene>
    <name evidence="4" type="ORF">ROV92_02990</name>
</gene>
<dbReference type="EMBL" id="JAVSKO010000001">
    <property type="protein sequence ID" value="MDT3466973.1"/>
    <property type="molecule type" value="Genomic_DNA"/>
</dbReference>
<dbReference type="Gene3D" id="2.180.10.10">
    <property type="entry name" value="RHS repeat-associated core"/>
    <property type="match status" value="1"/>
</dbReference>
<name>A0AAJ2JB68_STEMA</name>
<keyword evidence="1" id="KW-0677">Repeat</keyword>
<feature type="domain" description="Teneurin-like YD-shell" evidence="3">
    <location>
        <begin position="33"/>
        <end position="105"/>
    </location>
</feature>
<feature type="chain" id="PRO_5042533786" evidence="2">
    <location>
        <begin position="28"/>
        <end position="311"/>
    </location>
</feature>
<evidence type="ECO:0000313" key="4">
    <source>
        <dbReference type="EMBL" id="MDT3466973.1"/>
    </source>
</evidence>
<accession>A0AAJ2JB68</accession>
<keyword evidence="2" id="KW-0732">Signal</keyword>
<dbReference type="AlphaFoldDB" id="A0AAJ2JB68"/>
<dbReference type="PANTHER" id="PTHR32305">
    <property type="match status" value="1"/>
</dbReference>
<comment type="caution">
    <text evidence="4">The sequence shown here is derived from an EMBL/GenBank/DDBJ whole genome shotgun (WGS) entry which is preliminary data.</text>
</comment>
<reference evidence="4" key="1">
    <citation type="submission" date="2023-07" db="EMBL/GenBank/DDBJ databases">
        <title>Comparative genomics of clinical Stenotrophomonas maltophilia isolates reveals regions of diversity which correlate with colonization and persistence in vivo.</title>
        <authorList>
            <person name="Mcdaniel M.S."/>
            <person name="Swords W.E."/>
            <person name="Sumpter N.A."/>
            <person name="Lindgren N.R."/>
            <person name="Billiot C.E."/>
        </authorList>
    </citation>
    <scope>NUCLEOTIDE SEQUENCE</scope>
    <source>
        <strain evidence="4">Ism4</strain>
    </source>
</reference>
<dbReference type="InterPro" id="IPR022385">
    <property type="entry name" value="Rhs_assc_core"/>
</dbReference>
<dbReference type="Pfam" id="PF25023">
    <property type="entry name" value="TEN_YD-shell"/>
    <property type="match status" value="1"/>
</dbReference>
<evidence type="ECO:0000259" key="3">
    <source>
        <dbReference type="Pfam" id="PF25023"/>
    </source>
</evidence>
<dbReference type="InterPro" id="IPR056823">
    <property type="entry name" value="TEN-like_YD-shell"/>
</dbReference>
<evidence type="ECO:0000256" key="2">
    <source>
        <dbReference type="SAM" id="SignalP"/>
    </source>
</evidence>
<evidence type="ECO:0000313" key="5">
    <source>
        <dbReference type="Proteomes" id="UP001251948"/>
    </source>
</evidence>
<dbReference type="RefSeq" id="WP_164242374.1">
    <property type="nucleotide sequence ID" value="NZ_JAVSKO010000001.1"/>
</dbReference>